<dbReference type="Pfam" id="PF02798">
    <property type="entry name" value="GST_N"/>
    <property type="match status" value="3"/>
</dbReference>
<evidence type="ECO:0000256" key="3">
    <source>
        <dbReference type="ARBA" id="ARBA00047960"/>
    </source>
</evidence>
<dbReference type="GO" id="GO:0004364">
    <property type="term" value="F:glutathione transferase activity"/>
    <property type="evidence" value="ECO:0007669"/>
    <property type="project" value="UniProtKB-EC"/>
</dbReference>
<dbReference type="InterPro" id="IPR004045">
    <property type="entry name" value="Glutathione_S-Trfase_N"/>
</dbReference>
<feature type="domain" description="GST N-terminal" evidence="4">
    <location>
        <begin position="191"/>
        <end position="270"/>
    </location>
</feature>
<organism evidence="6">
    <name type="scientific">Ananas comosus var. bracteatus</name>
    <name type="common">red pineapple</name>
    <dbReference type="NCBI Taxonomy" id="296719"/>
    <lineage>
        <taxon>Eukaryota</taxon>
        <taxon>Viridiplantae</taxon>
        <taxon>Streptophyta</taxon>
        <taxon>Embryophyta</taxon>
        <taxon>Tracheophyta</taxon>
        <taxon>Spermatophyta</taxon>
        <taxon>Magnoliopsida</taxon>
        <taxon>Liliopsida</taxon>
        <taxon>Poales</taxon>
        <taxon>Bromeliaceae</taxon>
        <taxon>Bromelioideae</taxon>
        <taxon>Ananas</taxon>
    </lineage>
</organism>
<dbReference type="AlphaFoldDB" id="A0A6V7PDN6"/>
<proteinExistence type="predicted"/>
<protein>
    <recommendedName>
        <fullName evidence="1">glutathione transferase</fullName>
        <ecNumber evidence="1">2.5.1.18</ecNumber>
    </recommendedName>
</protein>
<keyword evidence="2" id="KW-0808">Transferase</keyword>
<evidence type="ECO:0000259" key="4">
    <source>
        <dbReference type="PROSITE" id="PS50404"/>
    </source>
</evidence>
<evidence type="ECO:0000259" key="5">
    <source>
        <dbReference type="PROSITE" id="PS50405"/>
    </source>
</evidence>
<dbReference type="EMBL" id="LR862147">
    <property type="protein sequence ID" value="CAD1828972.1"/>
    <property type="molecule type" value="Genomic_DNA"/>
</dbReference>
<dbReference type="Gene3D" id="1.20.1050.10">
    <property type="match status" value="3"/>
</dbReference>
<name>A0A6V7PDN6_ANACO</name>
<dbReference type="InterPro" id="IPR045073">
    <property type="entry name" value="Omega/Tau-like"/>
</dbReference>
<accession>A0A6V7PDN6</accession>
<dbReference type="InterPro" id="IPR040079">
    <property type="entry name" value="Glutathione_S-Trfase"/>
</dbReference>
<reference evidence="6" key="1">
    <citation type="submission" date="2020-07" db="EMBL/GenBank/DDBJ databases">
        <authorList>
            <person name="Lin J."/>
        </authorList>
    </citation>
    <scope>NUCLEOTIDE SEQUENCE</scope>
</reference>
<feature type="domain" description="GST N-terminal" evidence="4">
    <location>
        <begin position="1"/>
        <end position="68"/>
    </location>
</feature>
<evidence type="ECO:0000313" key="6">
    <source>
        <dbReference type="EMBL" id="CAD1828972.1"/>
    </source>
</evidence>
<feature type="domain" description="GST C-terminal" evidence="5">
    <location>
        <begin position="498"/>
        <end position="621"/>
    </location>
</feature>
<dbReference type="PANTHER" id="PTHR11260">
    <property type="entry name" value="GLUTATHIONE S-TRANSFERASE, GST, SUPERFAMILY, GST DOMAIN CONTAINING"/>
    <property type="match status" value="1"/>
</dbReference>
<feature type="domain" description="GST N-terminal" evidence="4">
    <location>
        <begin position="414"/>
        <end position="493"/>
    </location>
</feature>
<dbReference type="GO" id="GO:0006749">
    <property type="term" value="P:glutathione metabolic process"/>
    <property type="evidence" value="ECO:0007669"/>
    <property type="project" value="InterPro"/>
</dbReference>
<evidence type="ECO:0000256" key="2">
    <source>
        <dbReference type="ARBA" id="ARBA00022679"/>
    </source>
</evidence>
<comment type="catalytic activity">
    <reaction evidence="3">
        <text>RX + glutathione = an S-substituted glutathione + a halide anion + H(+)</text>
        <dbReference type="Rhea" id="RHEA:16437"/>
        <dbReference type="ChEBI" id="CHEBI:15378"/>
        <dbReference type="ChEBI" id="CHEBI:16042"/>
        <dbReference type="ChEBI" id="CHEBI:17792"/>
        <dbReference type="ChEBI" id="CHEBI:57925"/>
        <dbReference type="ChEBI" id="CHEBI:90779"/>
        <dbReference type="EC" id="2.5.1.18"/>
    </reaction>
</comment>
<dbReference type="FunFam" id="3.40.30.10:FF:000014">
    <property type="entry name" value="Tau class glutathione S-transferase"/>
    <property type="match status" value="2"/>
</dbReference>
<dbReference type="Pfam" id="PF00043">
    <property type="entry name" value="GST_C"/>
    <property type="match status" value="1"/>
</dbReference>
<evidence type="ECO:0000256" key="1">
    <source>
        <dbReference type="ARBA" id="ARBA00012452"/>
    </source>
</evidence>
<dbReference type="InterPro" id="IPR036282">
    <property type="entry name" value="Glutathione-S-Trfase_C_sf"/>
</dbReference>
<dbReference type="SUPFAM" id="SSF47616">
    <property type="entry name" value="GST C-terminal domain-like"/>
    <property type="match status" value="3"/>
</dbReference>
<dbReference type="EC" id="2.5.1.18" evidence="1"/>
<dbReference type="SUPFAM" id="SSF52833">
    <property type="entry name" value="Thioredoxin-like"/>
    <property type="match status" value="3"/>
</dbReference>
<dbReference type="SFLD" id="SFLDG01152">
    <property type="entry name" value="Main.3:_Omega-_and_Tau-like"/>
    <property type="match status" value="2"/>
</dbReference>
<dbReference type="InterPro" id="IPR045074">
    <property type="entry name" value="GST_C_Tau"/>
</dbReference>
<dbReference type="InterPro" id="IPR036249">
    <property type="entry name" value="Thioredoxin-like_sf"/>
</dbReference>
<dbReference type="CDD" id="cd03185">
    <property type="entry name" value="GST_C_Tau"/>
    <property type="match status" value="2"/>
</dbReference>
<gene>
    <name evidence="6" type="ORF">CB5_LOCUS12183</name>
</gene>
<dbReference type="CDD" id="cd03058">
    <property type="entry name" value="GST_N_Tau"/>
    <property type="match status" value="3"/>
</dbReference>
<dbReference type="GO" id="GO:0005737">
    <property type="term" value="C:cytoplasm"/>
    <property type="evidence" value="ECO:0007669"/>
    <property type="project" value="TreeGrafter"/>
</dbReference>
<dbReference type="InterPro" id="IPR010987">
    <property type="entry name" value="Glutathione-S-Trfase_C-like"/>
</dbReference>
<dbReference type="PROSITE" id="PS50404">
    <property type="entry name" value="GST_NTER"/>
    <property type="match status" value="3"/>
</dbReference>
<dbReference type="InterPro" id="IPR004046">
    <property type="entry name" value="GST_C"/>
</dbReference>
<sequence length="635" mass="72240">MAKEVKLALWLKGVPYEALEEDLANKSELLLKYNPVHKKVPVLLHGEKPIAESLVIIEYIDETFDGHRILPANPYERTCISSLWTSCWTDGNTQKNLIKQSEENLSNLEGLLEGKRFYGGDSIRLVDIVATYVAYWFMLAQDQVAGISLINEQNHPILCSVAPPPYNLGYILTTSQDHFRSYSSATMVKESKVRLFGMWASPEVRRVEWALKKKGIEYEYVEEDLSNKSASLLEFNPINKQVPVLVHDGRPIVESLVIIEYIDETWKDRPLLPKDPYERAKARVWATFTEDKCRDAARKAFFAEGEDRAKAIENLEAVLRVLENEIKGKRFFGGDSIGYTDLVVGWIAFWLGIAEEIACFNVVNAKRFPGIASWIDNFLEDPVINANLPPRDKAVEFFRNYRRQQHLKEAMATGEVKLLGTWSSPFVLRIKWALGMKGAQYEFIEEDLSNKSPMLLQYNPVYKKVPVLVHDGKPITESLVILEYIDEMWKENPILPKDPYEKAVARFLSNFGDSKCLPSIWQVCISTGEKQQEAITSAAENLNILEEKLEGKKFFGGETIGYADISLGWISLMVSLLDDVTNVKLIDEVTYPLLSQWISNFTSSPLIKDSLPPRDRMVSKFRMLREAFLASAATA</sequence>
<dbReference type="Pfam" id="PF13410">
    <property type="entry name" value="GST_C_2"/>
    <property type="match status" value="1"/>
</dbReference>
<dbReference type="PANTHER" id="PTHR11260:SF762">
    <property type="entry name" value="GLUTATHIONE TRANSFERASE"/>
    <property type="match status" value="1"/>
</dbReference>
<dbReference type="FunFam" id="1.20.1050.10:FF:000012">
    <property type="entry name" value="Tau class glutathione S-transferase"/>
    <property type="match status" value="2"/>
</dbReference>
<dbReference type="SFLD" id="SFLDS00019">
    <property type="entry name" value="Glutathione_Transferase_(cytos"/>
    <property type="match status" value="3"/>
</dbReference>
<dbReference type="Gene3D" id="3.40.30.10">
    <property type="entry name" value="Glutaredoxin"/>
    <property type="match status" value="3"/>
</dbReference>
<feature type="domain" description="GST C-terminal" evidence="5">
    <location>
        <begin position="275"/>
        <end position="397"/>
    </location>
</feature>
<dbReference type="SFLD" id="SFLDG00358">
    <property type="entry name" value="Main_(cytGST)"/>
    <property type="match status" value="2"/>
</dbReference>
<dbReference type="PROSITE" id="PS50405">
    <property type="entry name" value="GST_CTER"/>
    <property type="match status" value="2"/>
</dbReference>